<proteinExistence type="predicted"/>
<dbReference type="EMBL" id="FMJY01000004">
    <property type="protein sequence ID" value="SCO84216.1"/>
    <property type="molecule type" value="Genomic_DNA"/>
</dbReference>
<evidence type="ECO:0000256" key="1">
    <source>
        <dbReference type="SAM" id="SignalP"/>
    </source>
</evidence>
<evidence type="ECO:0000313" key="3">
    <source>
        <dbReference type="Proteomes" id="UP000219369"/>
    </source>
</evidence>
<dbReference type="OrthoDB" id="4958959at2759"/>
<feature type="signal peptide" evidence="1">
    <location>
        <begin position="1"/>
        <end position="18"/>
    </location>
</feature>
<dbReference type="VEuPathDB" id="FungiDB:HZS61_009188"/>
<dbReference type="VEuPathDB" id="FungiDB:FOXG_15326"/>
<dbReference type="Proteomes" id="UP000219369">
    <property type="component" value="Unassembled WGS sequence"/>
</dbReference>
<dbReference type="VEuPathDB" id="FungiDB:FOZG_06103"/>
<dbReference type="VEuPathDB" id="FungiDB:FOIG_02461"/>
<accession>A0A2H3TLW6</accession>
<organism evidence="2 3">
    <name type="scientific">Fusarium oxysporum</name>
    <name type="common">Fusarium vascular wilt</name>
    <dbReference type="NCBI Taxonomy" id="5507"/>
    <lineage>
        <taxon>Eukaryota</taxon>
        <taxon>Fungi</taxon>
        <taxon>Dikarya</taxon>
        <taxon>Ascomycota</taxon>
        <taxon>Pezizomycotina</taxon>
        <taxon>Sordariomycetes</taxon>
        <taxon>Hypocreomycetidae</taxon>
        <taxon>Hypocreales</taxon>
        <taxon>Nectriaceae</taxon>
        <taxon>Fusarium</taxon>
        <taxon>Fusarium oxysporum species complex</taxon>
    </lineage>
</organism>
<protein>
    <recommendedName>
        <fullName evidence="4">Hydrophobin</fullName>
    </recommendedName>
</protein>
<keyword evidence="1" id="KW-0732">Signal</keyword>
<gene>
    <name evidence="2" type="ORF">FRV6_08343</name>
</gene>
<dbReference type="VEuPathDB" id="FungiDB:FOMG_05955"/>
<dbReference type="VEuPathDB" id="FungiDB:FOC4_g10004262"/>
<reference evidence="3" key="1">
    <citation type="submission" date="2016-09" db="EMBL/GenBank/DDBJ databases">
        <authorList>
            <person name="Guldener U."/>
        </authorList>
    </citation>
    <scope>NUCLEOTIDE SEQUENCE [LARGE SCALE GENOMIC DNA]</scope>
    <source>
        <strain evidence="3">V64-1</strain>
    </source>
</reference>
<name>A0A2H3TLW6_FUSOX</name>
<evidence type="ECO:0000313" key="2">
    <source>
        <dbReference type="EMBL" id="SCO84216.1"/>
    </source>
</evidence>
<evidence type="ECO:0008006" key="4">
    <source>
        <dbReference type="Google" id="ProtNLM"/>
    </source>
</evidence>
<feature type="chain" id="PRO_5013709303" description="Hydrophobin" evidence="1">
    <location>
        <begin position="19"/>
        <end position="121"/>
    </location>
</feature>
<dbReference type="AlphaFoldDB" id="A0A2H3TLW6"/>
<sequence>MLLNNIIVAIALTGAATALPQKYPIKCGDSVCPADKPKCCEVLVNGDLEIGCFEECPALPPVQAKLRHREQPTITIAASPPIQTFGPKCGDSYFCPVGQVCCPNALYHCADPDKVAQECPL</sequence>
<dbReference type="VEuPathDB" id="FungiDB:FOC1_g10007934"/>